<keyword evidence="2" id="KW-0378">Hydrolase</keyword>
<evidence type="ECO:0000256" key="2">
    <source>
        <dbReference type="ARBA" id="ARBA00022801"/>
    </source>
</evidence>
<evidence type="ECO:0000256" key="1">
    <source>
        <dbReference type="ARBA" id="ARBA00022723"/>
    </source>
</evidence>
<accession>A0A7W8JDK7</accession>
<evidence type="ECO:0000313" key="5">
    <source>
        <dbReference type="EMBL" id="MBB5345899.1"/>
    </source>
</evidence>
<keyword evidence="1" id="KW-0479">Metal-binding</keyword>
<dbReference type="InterPro" id="IPR000917">
    <property type="entry name" value="Sulfatase_N"/>
</dbReference>
<dbReference type="Gene3D" id="3.40.720.10">
    <property type="entry name" value="Alkaline Phosphatase, subunit A"/>
    <property type="match status" value="1"/>
</dbReference>
<evidence type="ECO:0000313" key="6">
    <source>
        <dbReference type="Proteomes" id="UP000569092"/>
    </source>
</evidence>
<reference evidence="5 6" key="1">
    <citation type="submission" date="2020-08" db="EMBL/GenBank/DDBJ databases">
        <title>Genomic Encyclopedia of Type Strains, Phase IV (KMG-V): Genome sequencing to study the core and pangenomes of soil and plant-associated prokaryotes.</title>
        <authorList>
            <person name="Whitman W."/>
        </authorList>
    </citation>
    <scope>NUCLEOTIDE SEQUENCE [LARGE SCALE GENOMIC DNA]</scope>
    <source>
        <strain evidence="5 6">M8US30</strain>
    </source>
</reference>
<dbReference type="GO" id="GO:0046872">
    <property type="term" value="F:metal ion binding"/>
    <property type="evidence" value="ECO:0007669"/>
    <property type="project" value="UniProtKB-KW"/>
</dbReference>
<organism evidence="5 6">
    <name type="scientific">Tunturiibacter lichenicola</name>
    <dbReference type="NCBI Taxonomy" id="2051959"/>
    <lineage>
        <taxon>Bacteria</taxon>
        <taxon>Pseudomonadati</taxon>
        <taxon>Acidobacteriota</taxon>
        <taxon>Terriglobia</taxon>
        <taxon>Terriglobales</taxon>
        <taxon>Acidobacteriaceae</taxon>
        <taxon>Tunturiibacter</taxon>
    </lineage>
</organism>
<dbReference type="InterPro" id="IPR017850">
    <property type="entry name" value="Alkaline_phosphatase_core_sf"/>
</dbReference>
<sequence>MNWNTNKLKSPPPFGNPILPTNWQDPSNYAATGKPTTHAYFQKISAMVWGDIATNPFQLGFKVVPYPDGPDGSTGFGIGNAPFHYWQRGLDSYNQITKIIDEEIGDLLDQLHNLPQSIIDNTIIIFASDHGEYNGAHGFVQGKIGTVYDEATHIPLIVMDPSGRFTGDTNTIRTGLCSSVDLLNMFVTLGHKGDTTWLTKHPYDQIYTNRHDMYSMLKSRWAPGRDYLLFATDEIAPGFFNFNGAPTNILSLTTCETKVGAYYDWLPLSTRIDPTSVQLEFYDYSTKAGQLELFSHPRDPRAQEGYDALVNNYLPNELAAHLPGNPLDPNSLRFQQIKSEIAHVAFRDLIKNESQSTWRTGDGLRKFLGYGGQF</sequence>
<feature type="domain" description="Sulfatase N-terminal" evidence="4">
    <location>
        <begin position="74"/>
        <end position="186"/>
    </location>
</feature>
<dbReference type="AlphaFoldDB" id="A0A7W8JDK7"/>
<gene>
    <name evidence="5" type="ORF">HDF10_003900</name>
</gene>
<protein>
    <recommendedName>
        <fullName evidence="4">Sulfatase N-terminal domain-containing protein</fullName>
    </recommendedName>
</protein>
<evidence type="ECO:0000256" key="3">
    <source>
        <dbReference type="SAM" id="MobiDB-lite"/>
    </source>
</evidence>
<dbReference type="GO" id="GO:0008484">
    <property type="term" value="F:sulfuric ester hydrolase activity"/>
    <property type="evidence" value="ECO:0007669"/>
    <property type="project" value="TreeGrafter"/>
</dbReference>
<dbReference type="Proteomes" id="UP000569092">
    <property type="component" value="Unassembled WGS sequence"/>
</dbReference>
<dbReference type="PANTHER" id="PTHR45953:SF1">
    <property type="entry name" value="IDURONATE 2-SULFATASE"/>
    <property type="match status" value="1"/>
</dbReference>
<proteinExistence type="predicted"/>
<dbReference type="EMBL" id="JACHDZ010000007">
    <property type="protein sequence ID" value="MBB5345899.1"/>
    <property type="molecule type" value="Genomic_DNA"/>
</dbReference>
<name>A0A7W8JDK7_9BACT</name>
<evidence type="ECO:0000259" key="4">
    <source>
        <dbReference type="Pfam" id="PF00884"/>
    </source>
</evidence>
<comment type="caution">
    <text evidence="5">The sequence shown here is derived from an EMBL/GenBank/DDBJ whole genome shotgun (WGS) entry which is preliminary data.</text>
</comment>
<dbReference type="Pfam" id="PF00884">
    <property type="entry name" value="Sulfatase"/>
    <property type="match status" value="1"/>
</dbReference>
<dbReference type="GO" id="GO:0005737">
    <property type="term" value="C:cytoplasm"/>
    <property type="evidence" value="ECO:0007669"/>
    <property type="project" value="TreeGrafter"/>
</dbReference>
<feature type="region of interest" description="Disordered" evidence="3">
    <location>
        <begin position="1"/>
        <end position="21"/>
    </location>
</feature>
<dbReference type="PANTHER" id="PTHR45953">
    <property type="entry name" value="IDURONATE 2-SULFATASE"/>
    <property type="match status" value="1"/>
</dbReference>
<dbReference type="SUPFAM" id="SSF53649">
    <property type="entry name" value="Alkaline phosphatase-like"/>
    <property type="match status" value="1"/>
</dbReference>